<dbReference type="NCBIfam" id="NF035939">
    <property type="entry name" value="TIM_EboE"/>
    <property type="match status" value="1"/>
</dbReference>
<evidence type="ECO:0000259" key="2">
    <source>
        <dbReference type="Pfam" id="PF01261"/>
    </source>
</evidence>
<dbReference type="Gene3D" id="3.20.20.150">
    <property type="entry name" value="Divalent-metal-dependent TIM barrel enzymes"/>
    <property type="match status" value="1"/>
</dbReference>
<protein>
    <submittedName>
        <fullName evidence="3">Xylose isomerase-like TIM barrel protein</fullName>
    </submittedName>
</protein>
<dbReference type="Pfam" id="PF01261">
    <property type="entry name" value="AP_endonuc_2"/>
    <property type="match status" value="1"/>
</dbReference>
<dbReference type="GO" id="GO:0016853">
    <property type="term" value="F:isomerase activity"/>
    <property type="evidence" value="ECO:0007669"/>
    <property type="project" value="UniProtKB-KW"/>
</dbReference>
<evidence type="ECO:0000313" key="3">
    <source>
        <dbReference type="EMBL" id="PSL07000.1"/>
    </source>
</evidence>
<dbReference type="AlphaFoldDB" id="A0A2P8EC32"/>
<feature type="region of interest" description="Disordered" evidence="1">
    <location>
        <begin position="272"/>
        <end position="298"/>
    </location>
</feature>
<evidence type="ECO:0000313" key="4">
    <source>
        <dbReference type="Proteomes" id="UP000243528"/>
    </source>
</evidence>
<organism evidence="3 4">
    <name type="scientific">Haloactinopolyspora alba</name>
    <dbReference type="NCBI Taxonomy" id="648780"/>
    <lineage>
        <taxon>Bacteria</taxon>
        <taxon>Bacillati</taxon>
        <taxon>Actinomycetota</taxon>
        <taxon>Actinomycetes</taxon>
        <taxon>Jiangellales</taxon>
        <taxon>Jiangellaceae</taxon>
        <taxon>Haloactinopolyspora</taxon>
    </lineage>
</organism>
<keyword evidence="3" id="KW-0413">Isomerase</keyword>
<name>A0A2P8EC32_9ACTN</name>
<dbReference type="OrthoDB" id="9785907at2"/>
<accession>A0A2P8EC32</accession>
<comment type="caution">
    <text evidence="3">The sequence shown here is derived from an EMBL/GenBank/DDBJ whole genome shotgun (WGS) entry which is preliminary data.</text>
</comment>
<evidence type="ECO:0000256" key="1">
    <source>
        <dbReference type="SAM" id="MobiDB-lite"/>
    </source>
</evidence>
<feature type="compositionally biased region" description="Basic and acidic residues" evidence="1">
    <location>
        <begin position="272"/>
        <end position="290"/>
    </location>
</feature>
<dbReference type="EMBL" id="PYGE01000002">
    <property type="protein sequence ID" value="PSL07000.1"/>
    <property type="molecule type" value="Genomic_DNA"/>
</dbReference>
<dbReference type="InterPro" id="IPR013022">
    <property type="entry name" value="Xyl_isomerase-like_TIM-brl"/>
</dbReference>
<proteinExistence type="predicted"/>
<feature type="domain" description="Xylose isomerase-like TIM barrel" evidence="2">
    <location>
        <begin position="63"/>
        <end position="219"/>
    </location>
</feature>
<dbReference type="Proteomes" id="UP000243528">
    <property type="component" value="Unassembled WGS sequence"/>
</dbReference>
<dbReference type="SUPFAM" id="SSF51658">
    <property type="entry name" value="Xylose isomerase-like"/>
    <property type="match status" value="1"/>
</dbReference>
<reference evidence="3 4" key="1">
    <citation type="submission" date="2018-03" db="EMBL/GenBank/DDBJ databases">
        <title>Genomic Encyclopedia of Archaeal and Bacterial Type Strains, Phase II (KMG-II): from individual species to whole genera.</title>
        <authorList>
            <person name="Goeker M."/>
        </authorList>
    </citation>
    <scope>NUCLEOTIDE SEQUENCE [LARGE SCALE GENOMIC DNA]</scope>
    <source>
        <strain evidence="3 4">DSM 45211</strain>
    </source>
</reference>
<dbReference type="InterPro" id="IPR036237">
    <property type="entry name" value="Xyl_isomerase-like_sf"/>
</dbReference>
<dbReference type="RefSeq" id="WP_106535972.1">
    <property type="nucleotide sequence ID" value="NZ_ML142898.1"/>
</dbReference>
<sequence>MRLRHGDGTVVHLAYCTNVHPTEDVEALIDQVGTYGGRIRARLGVDRLGLGLWLPAPVAARLVAHSDLTRLRRVLDDNGLEVVTLNAFPYQGFHDPEVKKAVYHPDWVEPRRLDYTLNCAWILSRLLPDDAARGSISSVPLGWRSPWDADRQRQSREHLDRLADELAKIETETGRTIRVGLEPEPGCVVETGADAVERMAGVDTKHIGVCVDACHLAVQFEQPGTVLGGLAGAGLPVVKAQASAALHVDDPAQPAARSALAAYAEDRFLHQVREPSGDRPGDEIDGRDDLPEALAGHGALPGRQPWRVHFHVPVHERPEPPLTATQDHLNETLGALFGGSHAVTDHLEVETYTWSVLPENRRPEGPDGLADGLAAELRWVADRLTENGLTLTG</sequence>
<gene>
    <name evidence="3" type="ORF">CLV30_102389</name>
</gene>
<keyword evidence="4" id="KW-1185">Reference proteome</keyword>